<dbReference type="SMART" id="SM00355">
    <property type="entry name" value="ZnF_C2H2"/>
    <property type="match status" value="4"/>
</dbReference>
<organism evidence="9 10">
    <name type="scientific">Ascodesmis nigricans</name>
    <dbReference type="NCBI Taxonomy" id="341454"/>
    <lineage>
        <taxon>Eukaryota</taxon>
        <taxon>Fungi</taxon>
        <taxon>Dikarya</taxon>
        <taxon>Ascomycota</taxon>
        <taxon>Pezizomycotina</taxon>
        <taxon>Pezizomycetes</taxon>
        <taxon>Pezizales</taxon>
        <taxon>Ascodesmidaceae</taxon>
        <taxon>Ascodesmis</taxon>
    </lineage>
</organism>
<dbReference type="GO" id="GO:0008270">
    <property type="term" value="F:zinc ion binding"/>
    <property type="evidence" value="ECO:0007669"/>
    <property type="project" value="UniProtKB-KW"/>
</dbReference>
<dbReference type="InParanoid" id="A0A4S2MHT7"/>
<dbReference type="EMBL" id="ML220178">
    <property type="protein sequence ID" value="TGZ76436.1"/>
    <property type="molecule type" value="Genomic_DNA"/>
</dbReference>
<keyword evidence="10" id="KW-1185">Reference proteome</keyword>
<evidence type="ECO:0000313" key="9">
    <source>
        <dbReference type="EMBL" id="TGZ76436.1"/>
    </source>
</evidence>
<comment type="subcellular location">
    <subcellularLocation>
        <location evidence="1">Nucleus</location>
    </subcellularLocation>
</comment>
<evidence type="ECO:0000256" key="1">
    <source>
        <dbReference type="ARBA" id="ARBA00004123"/>
    </source>
</evidence>
<dbReference type="PROSITE" id="PS00028">
    <property type="entry name" value="ZINC_FINGER_C2H2_1"/>
    <property type="match status" value="1"/>
</dbReference>
<evidence type="ECO:0000256" key="5">
    <source>
        <dbReference type="ARBA" id="ARBA00023015"/>
    </source>
</evidence>
<gene>
    <name evidence="9" type="ORF">EX30DRAFT_247332</name>
</gene>
<evidence type="ECO:0000256" key="3">
    <source>
        <dbReference type="ARBA" id="ARBA00022771"/>
    </source>
</evidence>
<evidence type="ECO:0000313" key="10">
    <source>
        <dbReference type="Proteomes" id="UP000298138"/>
    </source>
</evidence>
<dbReference type="Proteomes" id="UP000298138">
    <property type="component" value="Unassembled WGS sequence"/>
</dbReference>
<dbReference type="GO" id="GO:0006357">
    <property type="term" value="P:regulation of transcription by RNA polymerase II"/>
    <property type="evidence" value="ECO:0007669"/>
    <property type="project" value="TreeGrafter"/>
</dbReference>
<dbReference type="PANTHER" id="PTHR46179">
    <property type="entry name" value="ZINC FINGER PROTEIN"/>
    <property type="match status" value="1"/>
</dbReference>
<dbReference type="GO" id="GO:0005634">
    <property type="term" value="C:nucleus"/>
    <property type="evidence" value="ECO:0007669"/>
    <property type="project" value="UniProtKB-SubCell"/>
</dbReference>
<name>A0A4S2MHT7_9PEZI</name>
<keyword evidence="7" id="KW-0539">Nucleus</keyword>
<dbReference type="InterPro" id="IPR013087">
    <property type="entry name" value="Znf_C2H2_type"/>
</dbReference>
<feature type="domain" description="C2H2-type" evidence="8">
    <location>
        <begin position="86"/>
        <end position="107"/>
    </location>
</feature>
<evidence type="ECO:0000259" key="8">
    <source>
        <dbReference type="PROSITE" id="PS00028"/>
    </source>
</evidence>
<evidence type="ECO:0000256" key="7">
    <source>
        <dbReference type="ARBA" id="ARBA00023242"/>
    </source>
</evidence>
<keyword evidence="2" id="KW-0479">Metal-binding</keyword>
<keyword evidence="4" id="KW-0862">Zinc</keyword>
<keyword evidence="6" id="KW-0804">Transcription</keyword>
<keyword evidence="3" id="KW-0863">Zinc-finger</keyword>
<dbReference type="InterPro" id="IPR036236">
    <property type="entry name" value="Znf_C2H2_sf"/>
</dbReference>
<dbReference type="OrthoDB" id="10018191at2759"/>
<evidence type="ECO:0000256" key="6">
    <source>
        <dbReference type="ARBA" id="ARBA00023163"/>
    </source>
</evidence>
<accession>A0A4S2MHT7</accession>
<dbReference type="PANTHER" id="PTHR46179:SF13">
    <property type="entry name" value="C2H2-TYPE DOMAIN-CONTAINING PROTEIN"/>
    <property type="match status" value="1"/>
</dbReference>
<dbReference type="Gene3D" id="3.30.160.60">
    <property type="entry name" value="Classic Zinc Finger"/>
    <property type="match status" value="2"/>
</dbReference>
<keyword evidence="5" id="KW-0805">Transcription regulation</keyword>
<proteinExistence type="predicted"/>
<protein>
    <recommendedName>
        <fullName evidence="8">C2H2-type domain-containing protein</fullName>
    </recommendedName>
</protein>
<evidence type="ECO:0000256" key="4">
    <source>
        <dbReference type="ARBA" id="ARBA00022833"/>
    </source>
</evidence>
<dbReference type="SUPFAM" id="SSF57667">
    <property type="entry name" value="beta-beta-alpha zinc fingers"/>
    <property type="match status" value="1"/>
</dbReference>
<sequence>MLNRHIRVHTGDRPYTCTNCVTPKGFQTQGNLNRHLEKVHGIAPAIRSRQGGKYTCPRLPCDFSSSYAQSVERHVMRIHENKYFHCRFCKAHYAYHHLCRSHEIEIHGAVRERQRRRQREEKQTKTYPCSVPGCALIFQSTHRLYRYLKRSRHIRMLRGN</sequence>
<evidence type="ECO:0000256" key="2">
    <source>
        <dbReference type="ARBA" id="ARBA00022723"/>
    </source>
</evidence>
<reference evidence="9 10" key="1">
    <citation type="submission" date="2019-04" db="EMBL/GenBank/DDBJ databases">
        <title>Comparative genomics and transcriptomics to analyze fruiting body development in filamentous ascomycetes.</title>
        <authorList>
            <consortium name="DOE Joint Genome Institute"/>
            <person name="Lutkenhaus R."/>
            <person name="Traeger S."/>
            <person name="Breuer J."/>
            <person name="Kuo A."/>
            <person name="Lipzen A."/>
            <person name="Pangilinan J."/>
            <person name="Dilworth D."/>
            <person name="Sandor L."/>
            <person name="Poggeler S."/>
            <person name="Barry K."/>
            <person name="Grigoriev I.V."/>
            <person name="Nowrousian M."/>
        </authorList>
    </citation>
    <scope>NUCLEOTIDE SEQUENCE [LARGE SCALE GENOMIC DNA]</scope>
    <source>
        <strain evidence="9 10">CBS 389.68</strain>
    </source>
</reference>
<dbReference type="InterPro" id="IPR051061">
    <property type="entry name" value="Zinc_finger_trans_reg"/>
</dbReference>
<dbReference type="STRING" id="341454.A0A4S2MHT7"/>
<dbReference type="AlphaFoldDB" id="A0A4S2MHT7"/>